<evidence type="ECO:0000256" key="1">
    <source>
        <dbReference type="ARBA" id="ARBA00022679"/>
    </source>
</evidence>
<keyword evidence="3" id="KW-0418">Kinase</keyword>
<dbReference type="GO" id="GO:0005524">
    <property type="term" value="F:ATP binding"/>
    <property type="evidence" value="ECO:0007669"/>
    <property type="project" value="UniProtKB-KW"/>
</dbReference>
<keyword evidence="4" id="KW-0067">ATP-binding</keyword>
<organism evidence="6 7">
    <name type="scientific">Corymbia citriodora subsp. variegata</name>
    <dbReference type="NCBI Taxonomy" id="360336"/>
    <lineage>
        <taxon>Eukaryota</taxon>
        <taxon>Viridiplantae</taxon>
        <taxon>Streptophyta</taxon>
        <taxon>Embryophyta</taxon>
        <taxon>Tracheophyta</taxon>
        <taxon>Spermatophyta</taxon>
        <taxon>Magnoliopsida</taxon>
        <taxon>eudicotyledons</taxon>
        <taxon>Gunneridae</taxon>
        <taxon>Pentapetalae</taxon>
        <taxon>rosids</taxon>
        <taxon>malvids</taxon>
        <taxon>Myrtales</taxon>
        <taxon>Myrtaceae</taxon>
        <taxon>Myrtoideae</taxon>
        <taxon>Eucalypteae</taxon>
        <taxon>Corymbia</taxon>
    </lineage>
</organism>
<proteinExistence type="predicted"/>
<dbReference type="GO" id="GO:0004672">
    <property type="term" value="F:protein kinase activity"/>
    <property type="evidence" value="ECO:0007669"/>
    <property type="project" value="InterPro"/>
</dbReference>
<keyword evidence="2" id="KW-0547">Nucleotide-binding</keyword>
<protein>
    <recommendedName>
        <fullName evidence="5">Serine-threonine/tyrosine-protein kinase catalytic domain-containing protein</fullName>
    </recommendedName>
</protein>
<dbReference type="SUPFAM" id="SSF56112">
    <property type="entry name" value="Protein kinase-like (PK-like)"/>
    <property type="match status" value="1"/>
</dbReference>
<accession>A0A8T0CI50</accession>
<reference evidence="6" key="1">
    <citation type="submission" date="2020-05" db="EMBL/GenBank/DDBJ databases">
        <title>WGS assembly of Corymbia citriodora subspecies variegata.</title>
        <authorList>
            <person name="Barry K."/>
            <person name="Hundley H."/>
            <person name="Shu S."/>
            <person name="Jenkins J."/>
            <person name="Grimwood J."/>
            <person name="Baten A."/>
        </authorList>
    </citation>
    <scope>NUCLEOTIDE SEQUENCE</scope>
    <source>
        <strain evidence="6">CV2-018</strain>
    </source>
</reference>
<dbReference type="InterPro" id="IPR001245">
    <property type="entry name" value="Ser-Thr/Tyr_kinase_cat_dom"/>
</dbReference>
<gene>
    <name evidence="6" type="ORF">BT93_L3052</name>
</gene>
<dbReference type="Proteomes" id="UP000806378">
    <property type="component" value="Unassembled WGS sequence"/>
</dbReference>
<comment type="caution">
    <text evidence="6">The sequence shown here is derived from an EMBL/GenBank/DDBJ whole genome shotgun (WGS) entry which is preliminary data.</text>
</comment>
<dbReference type="InterPro" id="IPR052059">
    <property type="entry name" value="CR_Ser/Thr_kinase"/>
</dbReference>
<evidence type="ECO:0000256" key="2">
    <source>
        <dbReference type="ARBA" id="ARBA00022741"/>
    </source>
</evidence>
<dbReference type="PANTHER" id="PTHR47973">
    <property type="entry name" value="CYSTEINE-RICH RECEPTOR-LIKE PROTEIN KINASE 3"/>
    <property type="match status" value="1"/>
</dbReference>
<dbReference type="OrthoDB" id="1938112at2759"/>
<dbReference type="Gramene" id="rna-gnl|WGS:JABURB|Cocit.L3052.1">
    <property type="protein sequence ID" value="cds-KAF7847361.1"/>
    <property type="gene ID" value="gene-BT93_L3052"/>
</dbReference>
<dbReference type="EMBL" id="MU090900">
    <property type="protein sequence ID" value="KAF7847361.1"/>
    <property type="molecule type" value="Genomic_DNA"/>
</dbReference>
<evidence type="ECO:0000313" key="6">
    <source>
        <dbReference type="EMBL" id="KAF7847361.1"/>
    </source>
</evidence>
<keyword evidence="7" id="KW-1185">Reference proteome</keyword>
<evidence type="ECO:0000256" key="3">
    <source>
        <dbReference type="ARBA" id="ARBA00022777"/>
    </source>
</evidence>
<feature type="domain" description="Serine-threonine/tyrosine-protein kinase catalytic" evidence="5">
    <location>
        <begin position="13"/>
        <end position="100"/>
    </location>
</feature>
<evidence type="ECO:0000259" key="5">
    <source>
        <dbReference type="Pfam" id="PF07714"/>
    </source>
</evidence>
<dbReference type="Gene3D" id="1.10.510.10">
    <property type="entry name" value="Transferase(Phosphotransferase) domain 1"/>
    <property type="match status" value="1"/>
</dbReference>
<dbReference type="Pfam" id="PF07714">
    <property type="entry name" value="PK_Tyr_Ser-Thr"/>
    <property type="match status" value="1"/>
</dbReference>
<dbReference type="AlphaFoldDB" id="A0A8T0CI50"/>
<keyword evidence="1" id="KW-0808">Transferase</keyword>
<dbReference type="InterPro" id="IPR011009">
    <property type="entry name" value="Kinase-like_dom_sf"/>
</dbReference>
<sequence>MVRKPTLFLLCSGYMAPEYAMHGYLTKKADIYSFGIVALEVVSGQSNTSYQKERCFYVLDWRLGFHFDEEEVLATINVALLCTNATPAFRPLMSSVVSMLEGKVAFQVLDSEGAIMMEETIEAMRKHFKGDEDQAVYDNVTKSTLTDGPWNGTASSTSANDLYPINLDTHYWQNRK</sequence>
<evidence type="ECO:0000313" key="7">
    <source>
        <dbReference type="Proteomes" id="UP000806378"/>
    </source>
</evidence>
<evidence type="ECO:0000256" key="4">
    <source>
        <dbReference type="ARBA" id="ARBA00022840"/>
    </source>
</evidence>
<name>A0A8T0CI50_CORYI</name>